<keyword evidence="1" id="KW-0812">Transmembrane</keyword>
<dbReference type="RefSeq" id="YP_009187775.1">
    <property type="nucleotide sequence ID" value="NC_028659.1"/>
</dbReference>
<dbReference type="KEGG" id="vg:26523128"/>
<gene>
    <name evidence="2" type="ORF">KB57_162</name>
</gene>
<feature type="transmembrane region" description="Helical" evidence="1">
    <location>
        <begin position="141"/>
        <end position="158"/>
    </location>
</feature>
<evidence type="ECO:0000313" key="3">
    <source>
        <dbReference type="Proteomes" id="UP000203990"/>
    </source>
</evidence>
<keyword evidence="1" id="KW-1133">Transmembrane helix</keyword>
<dbReference type="GeneID" id="26523128"/>
<organism evidence="2 3">
    <name type="scientific">Klebsiella phage vB_KpnM_KB57</name>
    <dbReference type="NCBI Taxonomy" id="1719140"/>
    <lineage>
        <taxon>Viruses</taxon>
        <taxon>Duplodnaviria</taxon>
        <taxon>Heunggongvirae</taxon>
        <taxon>Uroviricota</taxon>
        <taxon>Caudoviricetes</taxon>
        <taxon>Vequintavirinae</taxon>
        <taxon>Mydovirus</taxon>
        <taxon>Mydovirus KB57</taxon>
    </lineage>
</organism>
<dbReference type="Proteomes" id="UP000203990">
    <property type="component" value="Segment"/>
</dbReference>
<keyword evidence="3" id="KW-1185">Reference proteome</keyword>
<dbReference type="EMBL" id="KT934943">
    <property type="protein sequence ID" value="ALM02549.1"/>
    <property type="molecule type" value="Genomic_DNA"/>
</dbReference>
<sequence length="159" mass="18550">MFQKIVREHPILREHWHTLLEKGFIENSKGCIALVREPVTEERVLVIRDAKNGILFSIKVGSLDVTRGSNTIRPTTYTFRVGDMGKLDPEHLEEAFDSYEGFEASIRDLYRSLDRIISEHKKTLGVKYRVKDWFRNSNNRWFLLAAVLYGLLTVFLTLH</sequence>
<keyword evidence="1" id="KW-0472">Membrane</keyword>
<proteinExistence type="predicted"/>
<protein>
    <submittedName>
        <fullName evidence="2">Uncharacterized protein</fullName>
    </submittedName>
</protein>
<accession>A0A0S1S1R7</accession>
<evidence type="ECO:0000313" key="2">
    <source>
        <dbReference type="EMBL" id="ALM02549.1"/>
    </source>
</evidence>
<dbReference type="OrthoDB" id="16808at10239"/>
<name>A0A0S1S1R7_9CAUD</name>
<evidence type="ECO:0000256" key="1">
    <source>
        <dbReference type="SAM" id="Phobius"/>
    </source>
</evidence>
<reference evidence="2 3" key="1">
    <citation type="submission" date="2015-10" db="EMBL/GenBank/DDBJ databases">
        <title>Complete genome sequence of Klebsiella pneumoniae bacteriophage vB_KpnM_KB57.</title>
        <authorList>
            <person name="Volozhantsev N.V."/>
            <person name="Popova A.V."/>
            <person name="Krasilnikova V.M."/>
            <person name="Bogun A.G."/>
        </authorList>
    </citation>
    <scope>NUCLEOTIDE SEQUENCE [LARGE SCALE GENOMIC DNA]</scope>
</reference>